<evidence type="ECO:0000313" key="2">
    <source>
        <dbReference type="Proteomes" id="UP000182034"/>
    </source>
</evidence>
<name>A0A1K2ILN8_9FLAO</name>
<sequence length="72" mass="8614">MRKQLDMKIVPQIFLHQNNAEKHLAQSINQCGGEKNEQISYTYFFKLDHISKIKFSFEVYDKSLIFLMNFII</sequence>
<dbReference type="RefSeq" id="WP_228430036.1">
    <property type="nucleotide sequence ID" value="NZ_FPKW01000004.1"/>
</dbReference>
<keyword evidence="2" id="KW-1185">Reference proteome</keyword>
<dbReference type="STRING" id="1612149.SAMN05216324_104137"/>
<gene>
    <name evidence="1" type="ORF">SAMN05216324_104137</name>
</gene>
<organism evidence="1 2">
    <name type="scientific">Chryseobacterium limigenitum</name>
    <dbReference type="NCBI Taxonomy" id="1612149"/>
    <lineage>
        <taxon>Bacteria</taxon>
        <taxon>Pseudomonadati</taxon>
        <taxon>Bacteroidota</taxon>
        <taxon>Flavobacteriia</taxon>
        <taxon>Flavobacteriales</taxon>
        <taxon>Weeksellaceae</taxon>
        <taxon>Chryseobacterium group</taxon>
        <taxon>Chryseobacterium</taxon>
    </lineage>
</organism>
<proteinExistence type="predicted"/>
<dbReference type="Proteomes" id="UP000182034">
    <property type="component" value="Unassembled WGS sequence"/>
</dbReference>
<dbReference type="EMBL" id="FPKW01000004">
    <property type="protein sequence ID" value="SFZ93112.1"/>
    <property type="molecule type" value="Genomic_DNA"/>
</dbReference>
<evidence type="ECO:0000313" key="1">
    <source>
        <dbReference type="EMBL" id="SFZ93112.1"/>
    </source>
</evidence>
<accession>A0A1K2ILN8</accession>
<protein>
    <submittedName>
        <fullName evidence="1">Uncharacterized protein</fullName>
    </submittedName>
</protein>
<dbReference type="AlphaFoldDB" id="A0A1K2ILN8"/>
<reference evidence="2" key="1">
    <citation type="submission" date="2016-10" db="EMBL/GenBank/DDBJ databases">
        <authorList>
            <person name="Varghese N."/>
            <person name="Submissions S."/>
        </authorList>
    </citation>
    <scope>NUCLEOTIDE SEQUENCE [LARGE SCALE GENOMIC DNA]</scope>
    <source>
        <strain evidence="2">SUR2</strain>
    </source>
</reference>